<dbReference type="CDD" id="cd00165">
    <property type="entry name" value="S4"/>
    <property type="match status" value="1"/>
</dbReference>
<feature type="compositionally biased region" description="Basic and acidic residues" evidence="5">
    <location>
        <begin position="118"/>
        <end position="129"/>
    </location>
</feature>
<dbReference type="InterPro" id="IPR036986">
    <property type="entry name" value="S4_RNA-bd_sf"/>
</dbReference>
<protein>
    <submittedName>
        <fullName evidence="7">RNA-binding protein</fullName>
    </submittedName>
</protein>
<dbReference type="SMART" id="SM00363">
    <property type="entry name" value="S4"/>
    <property type="match status" value="1"/>
</dbReference>
<dbReference type="PROSITE" id="PS50889">
    <property type="entry name" value="S4"/>
    <property type="match status" value="1"/>
</dbReference>
<evidence type="ECO:0000256" key="2">
    <source>
        <dbReference type="ARBA" id="ARBA00022884"/>
    </source>
</evidence>
<keyword evidence="3" id="KW-0238">DNA-binding</keyword>
<feature type="region of interest" description="Disordered" evidence="5">
    <location>
        <begin position="91"/>
        <end position="145"/>
    </location>
</feature>
<dbReference type="SUPFAM" id="SSF55174">
    <property type="entry name" value="Alpha-L RNA-binding motif"/>
    <property type="match status" value="1"/>
</dbReference>
<sequence>MERMRIDKWLWAARFYKTRSLAVDEIGKNRVQVNGEAAKPAREIKPGDTVALRQGVVTRTVRVLGLSLQRGPAPVAQQLYQETPESLAAQAAAREARRVSREPALSIEQGRPTKRERRHLDTARQHGWGDRWSASVDDASDGNTR</sequence>
<organism evidence="7 8">
    <name type="scientific">Variovorax paradoxus</name>
    <dbReference type="NCBI Taxonomy" id="34073"/>
    <lineage>
        <taxon>Bacteria</taxon>
        <taxon>Pseudomonadati</taxon>
        <taxon>Pseudomonadota</taxon>
        <taxon>Betaproteobacteria</taxon>
        <taxon>Burkholderiales</taxon>
        <taxon>Comamonadaceae</taxon>
        <taxon>Variovorax</taxon>
    </lineage>
</organism>
<evidence type="ECO:0000259" key="6">
    <source>
        <dbReference type="SMART" id="SM00363"/>
    </source>
</evidence>
<dbReference type="Gene3D" id="3.10.290.10">
    <property type="entry name" value="RNA-binding S4 domain"/>
    <property type="match status" value="1"/>
</dbReference>
<evidence type="ECO:0000256" key="1">
    <source>
        <dbReference type="ARBA" id="ARBA00008396"/>
    </source>
</evidence>
<reference evidence="7 8" key="1">
    <citation type="submission" date="2017-08" db="EMBL/GenBank/DDBJ databases">
        <title>Infants hospitalized years apart are colonized by the same room-sourced microbial strains.</title>
        <authorList>
            <person name="Brooks B."/>
            <person name="Olm M.R."/>
            <person name="Firek B.A."/>
            <person name="Baker R."/>
            <person name="Thomas B.C."/>
            <person name="Morowitz M.J."/>
            <person name="Banfield J.F."/>
        </authorList>
    </citation>
    <scope>NUCLEOTIDE SEQUENCE [LARGE SCALE GENOMIC DNA]</scope>
    <source>
        <strain evidence="7">S2_005_003_R2_41</strain>
    </source>
</reference>
<accession>A0A2W5S2Z8</accession>
<evidence type="ECO:0000313" key="8">
    <source>
        <dbReference type="Proteomes" id="UP000249135"/>
    </source>
</evidence>
<dbReference type="InterPro" id="IPR002942">
    <property type="entry name" value="S4_RNA-bd"/>
</dbReference>
<name>A0A2W5S2Z8_VARPD</name>
<keyword evidence="2 4" id="KW-0694">RNA-binding</keyword>
<dbReference type="PIRSF" id="PIRSF016821">
    <property type="entry name" value="HSP15"/>
    <property type="match status" value="1"/>
</dbReference>
<proteinExistence type="inferred from homology"/>
<comment type="caution">
    <text evidence="7">The sequence shown here is derived from an EMBL/GenBank/DDBJ whole genome shotgun (WGS) entry which is preliminary data.</text>
</comment>
<dbReference type="GO" id="GO:0003677">
    <property type="term" value="F:DNA binding"/>
    <property type="evidence" value="ECO:0007669"/>
    <property type="project" value="UniProtKB-KW"/>
</dbReference>
<comment type="similarity">
    <text evidence="1">Belongs to the HSP15 family.</text>
</comment>
<evidence type="ECO:0000256" key="3">
    <source>
        <dbReference type="ARBA" id="ARBA00023125"/>
    </source>
</evidence>
<dbReference type="GO" id="GO:0003727">
    <property type="term" value="F:single-stranded RNA binding"/>
    <property type="evidence" value="ECO:0007669"/>
    <property type="project" value="InterPro"/>
</dbReference>
<gene>
    <name evidence="7" type="ORF">DI563_04790</name>
</gene>
<evidence type="ECO:0000313" key="7">
    <source>
        <dbReference type="EMBL" id="PZQ77127.1"/>
    </source>
</evidence>
<dbReference type="Proteomes" id="UP000249135">
    <property type="component" value="Unassembled WGS sequence"/>
</dbReference>
<dbReference type="GO" id="GO:0034605">
    <property type="term" value="P:cellular response to heat"/>
    <property type="evidence" value="ECO:0007669"/>
    <property type="project" value="InterPro"/>
</dbReference>
<feature type="domain" description="RNA-binding S4" evidence="6">
    <location>
        <begin position="4"/>
        <end position="65"/>
    </location>
</feature>
<dbReference type="InterPro" id="IPR025708">
    <property type="entry name" value="HSP15"/>
</dbReference>
<dbReference type="AlphaFoldDB" id="A0A2W5S2Z8"/>
<dbReference type="Pfam" id="PF01479">
    <property type="entry name" value="S4"/>
    <property type="match status" value="1"/>
</dbReference>
<evidence type="ECO:0000256" key="5">
    <source>
        <dbReference type="SAM" id="MobiDB-lite"/>
    </source>
</evidence>
<evidence type="ECO:0000256" key="4">
    <source>
        <dbReference type="PROSITE-ProRule" id="PRU00182"/>
    </source>
</evidence>
<dbReference type="GO" id="GO:0043023">
    <property type="term" value="F:ribosomal large subunit binding"/>
    <property type="evidence" value="ECO:0007669"/>
    <property type="project" value="InterPro"/>
</dbReference>
<dbReference type="EMBL" id="QFPP01000030">
    <property type="protein sequence ID" value="PZQ77127.1"/>
    <property type="molecule type" value="Genomic_DNA"/>
</dbReference>